<keyword evidence="2" id="KW-0378">Hydrolase</keyword>
<evidence type="ECO:0000256" key="1">
    <source>
        <dbReference type="ARBA" id="ARBA00022670"/>
    </source>
</evidence>
<dbReference type="Pfam" id="PF00089">
    <property type="entry name" value="Trypsin"/>
    <property type="match status" value="1"/>
</dbReference>
<evidence type="ECO:0000256" key="4">
    <source>
        <dbReference type="SAM" id="MobiDB-lite"/>
    </source>
</evidence>
<proteinExistence type="predicted"/>
<accession>A0A8S4EYV7</accession>
<dbReference type="AlphaFoldDB" id="A0A8S4EYV7"/>
<evidence type="ECO:0000256" key="3">
    <source>
        <dbReference type="ARBA" id="ARBA00022825"/>
    </source>
</evidence>
<protein>
    <submittedName>
        <fullName evidence="6">(diamondback moth) hypothetical protein</fullName>
    </submittedName>
</protein>
<evidence type="ECO:0000313" key="6">
    <source>
        <dbReference type="EMBL" id="CAG9120555.1"/>
    </source>
</evidence>
<dbReference type="InterPro" id="IPR043504">
    <property type="entry name" value="Peptidase_S1_PA_chymotrypsin"/>
</dbReference>
<feature type="domain" description="Peptidase S1" evidence="5">
    <location>
        <begin position="1"/>
        <end position="70"/>
    </location>
</feature>
<dbReference type="Proteomes" id="UP000653454">
    <property type="component" value="Unassembled WGS sequence"/>
</dbReference>
<dbReference type="PROSITE" id="PS50240">
    <property type="entry name" value="TRYPSIN_DOM"/>
    <property type="match status" value="1"/>
</dbReference>
<evidence type="ECO:0000313" key="7">
    <source>
        <dbReference type="Proteomes" id="UP000653454"/>
    </source>
</evidence>
<feature type="region of interest" description="Disordered" evidence="4">
    <location>
        <begin position="1"/>
        <end position="23"/>
    </location>
</feature>
<keyword evidence="3" id="KW-0720">Serine protease</keyword>
<name>A0A8S4EYV7_PLUXY</name>
<organism evidence="6 7">
    <name type="scientific">Plutella xylostella</name>
    <name type="common">Diamondback moth</name>
    <name type="synonym">Plutella maculipennis</name>
    <dbReference type="NCBI Taxonomy" id="51655"/>
    <lineage>
        <taxon>Eukaryota</taxon>
        <taxon>Metazoa</taxon>
        <taxon>Ecdysozoa</taxon>
        <taxon>Arthropoda</taxon>
        <taxon>Hexapoda</taxon>
        <taxon>Insecta</taxon>
        <taxon>Pterygota</taxon>
        <taxon>Neoptera</taxon>
        <taxon>Endopterygota</taxon>
        <taxon>Lepidoptera</taxon>
        <taxon>Glossata</taxon>
        <taxon>Ditrysia</taxon>
        <taxon>Yponomeutoidea</taxon>
        <taxon>Plutellidae</taxon>
        <taxon>Plutella</taxon>
    </lineage>
</organism>
<dbReference type="EMBL" id="CAJHNJ030000024">
    <property type="protein sequence ID" value="CAG9120555.1"/>
    <property type="molecule type" value="Genomic_DNA"/>
</dbReference>
<dbReference type="GO" id="GO:0004252">
    <property type="term" value="F:serine-type endopeptidase activity"/>
    <property type="evidence" value="ECO:0007669"/>
    <property type="project" value="InterPro"/>
</dbReference>
<evidence type="ECO:0000256" key="2">
    <source>
        <dbReference type="ARBA" id="ARBA00022801"/>
    </source>
</evidence>
<dbReference type="PANTHER" id="PTHR24264:SF54">
    <property type="entry name" value="PEPTIDASE S1 DOMAIN-CONTAINING PROTEIN"/>
    <property type="match status" value="1"/>
</dbReference>
<dbReference type="GO" id="GO:0006508">
    <property type="term" value="P:proteolysis"/>
    <property type="evidence" value="ECO:0007669"/>
    <property type="project" value="UniProtKB-KW"/>
</dbReference>
<gene>
    <name evidence="6" type="ORF">PLXY2_LOCUS7166</name>
</gene>
<comment type="caution">
    <text evidence="6">The sequence shown here is derived from an EMBL/GenBank/DDBJ whole genome shotgun (WGS) entry which is preliminary data.</text>
</comment>
<dbReference type="InterPro" id="IPR009003">
    <property type="entry name" value="Peptidase_S1_PA"/>
</dbReference>
<dbReference type="InterPro" id="IPR050127">
    <property type="entry name" value="Serine_Proteases_S1"/>
</dbReference>
<reference evidence="6" key="1">
    <citation type="submission" date="2020-11" db="EMBL/GenBank/DDBJ databases">
        <authorList>
            <person name="Whiteford S."/>
        </authorList>
    </citation>
    <scope>NUCLEOTIDE SEQUENCE</scope>
</reference>
<keyword evidence="7" id="KW-1185">Reference proteome</keyword>
<dbReference type="InterPro" id="IPR001254">
    <property type="entry name" value="Trypsin_dom"/>
</dbReference>
<dbReference type="SUPFAM" id="SSF50494">
    <property type="entry name" value="Trypsin-like serine proteases"/>
    <property type="match status" value="1"/>
</dbReference>
<dbReference type="PANTHER" id="PTHR24264">
    <property type="entry name" value="TRYPSIN-RELATED"/>
    <property type="match status" value="1"/>
</dbReference>
<keyword evidence="1" id="KW-0645">Protease</keyword>
<evidence type="ECO:0000259" key="5">
    <source>
        <dbReference type="PROSITE" id="PS50240"/>
    </source>
</evidence>
<dbReference type="GO" id="GO:0005615">
    <property type="term" value="C:extracellular space"/>
    <property type="evidence" value="ECO:0007669"/>
    <property type="project" value="TreeGrafter"/>
</dbReference>
<dbReference type="Gene3D" id="2.40.10.10">
    <property type="entry name" value="Trypsin-like serine proteases"/>
    <property type="match status" value="1"/>
</dbReference>
<sequence>MSTAYHPRDPVPTFGVHHQGDSGGPLQCRAGGRWELRGLTSFGSGCARAGVPDVYTNVRHYVAWIHHHMYEDID</sequence>